<dbReference type="Gene3D" id="1.10.8.20">
    <property type="entry name" value="N-terminal domain of phosphatidylinositol transfer protein sec14p"/>
    <property type="match status" value="1"/>
</dbReference>
<dbReference type="SUPFAM" id="SSF52087">
    <property type="entry name" value="CRAL/TRIO domain"/>
    <property type="match status" value="1"/>
</dbReference>
<accession>A0A8H2XNN9</accession>
<dbReference type="Pfam" id="PF00650">
    <property type="entry name" value="CRAL_TRIO"/>
    <property type="match status" value="1"/>
</dbReference>
<evidence type="ECO:0000313" key="3">
    <source>
        <dbReference type="Proteomes" id="UP000663853"/>
    </source>
</evidence>
<dbReference type="InterPro" id="IPR011074">
    <property type="entry name" value="CRAL/TRIO_N_dom"/>
</dbReference>
<dbReference type="SMART" id="SM00516">
    <property type="entry name" value="SEC14"/>
    <property type="match status" value="1"/>
</dbReference>
<dbReference type="InterPro" id="IPR036273">
    <property type="entry name" value="CRAL/TRIO_N_dom_sf"/>
</dbReference>
<sequence>MSANPEDPLAGYVGHLTPEQEQVLSQLKSELQNEGWFFPKRHDDPNLLRFLRDRKFDLAGSKKMILACEEWRKEFGVDNIVNNSNLSEKSELRKYYPQYFHKTDKDGRPLYIERFAIGDAKALGGMTEEKQLHNFVNELERLLYERLPACSAAAGRPVENMCAILDLKGGNPLDFFKVTGYVFKVCEIAQKYYVGCLDRLYVINSPSHSNRVAVKALELVKTRVDDVAFARFIILDSNYKKTLLEQIPIDNLPTDFGGACSCPGGCAFSDPGPWNDDDKYKDLAKSTTR</sequence>
<dbReference type="PANTHER" id="PTHR45657:SF1">
    <property type="entry name" value="CRAL-TRIO DOMAIN-CONTAINING PROTEIN YKL091C-RELATED"/>
    <property type="match status" value="1"/>
</dbReference>
<organism evidence="2 3">
    <name type="scientific">Rhizoctonia solani</name>
    <dbReference type="NCBI Taxonomy" id="456999"/>
    <lineage>
        <taxon>Eukaryota</taxon>
        <taxon>Fungi</taxon>
        <taxon>Dikarya</taxon>
        <taxon>Basidiomycota</taxon>
        <taxon>Agaricomycotina</taxon>
        <taxon>Agaricomycetes</taxon>
        <taxon>Cantharellales</taxon>
        <taxon>Ceratobasidiaceae</taxon>
        <taxon>Rhizoctonia</taxon>
    </lineage>
</organism>
<dbReference type="InterPro" id="IPR036865">
    <property type="entry name" value="CRAL-TRIO_dom_sf"/>
</dbReference>
<dbReference type="SMART" id="SM01100">
    <property type="entry name" value="CRAL_TRIO_N"/>
    <property type="match status" value="1"/>
</dbReference>
<dbReference type="AlphaFoldDB" id="A0A8H2XNN9"/>
<evidence type="ECO:0000259" key="1">
    <source>
        <dbReference type="PROSITE" id="PS50191"/>
    </source>
</evidence>
<reference evidence="2" key="1">
    <citation type="submission" date="2021-01" db="EMBL/GenBank/DDBJ databases">
        <authorList>
            <person name="Kaushik A."/>
        </authorList>
    </citation>
    <scope>NUCLEOTIDE SEQUENCE</scope>
    <source>
        <strain evidence="2">AG6-10EEA</strain>
    </source>
</reference>
<evidence type="ECO:0000313" key="2">
    <source>
        <dbReference type="EMBL" id="CAE6429622.1"/>
    </source>
</evidence>
<gene>
    <name evidence="2" type="ORF">RDB_LOCUS22208</name>
</gene>
<dbReference type="Gene3D" id="3.40.525.10">
    <property type="entry name" value="CRAL-TRIO lipid binding domain"/>
    <property type="match status" value="1"/>
</dbReference>
<comment type="caution">
    <text evidence="2">The sequence shown here is derived from an EMBL/GenBank/DDBJ whole genome shotgun (WGS) entry which is preliminary data.</text>
</comment>
<dbReference type="InterPro" id="IPR051026">
    <property type="entry name" value="PI/PC_transfer"/>
</dbReference>
<dbReference type="EMBL" id="CAJMXA010000410">
    <property type="protein sequence ID" value="CAE6429622.1"/>
    <property type="molecule type" value="Genomic_DNA"/>
</dbReference>
<protein>
    <recommendedName>
        <fullName evidence="1">CRAL-TRIO domain-containing protein</fullName>
    </recommendedName>
</protein>
<dbReference type="PROSITE" id="PS50191">
    <property type="entry name" value="CRAL_TRIO"/>
    <property type="match status" value="1"/>
</dbReference>
<dbReference type="SUPFAM" id="SSF46938">
    <property type="entry name" value="CRAL/TRIO N-terminal domain"/>
    <property type="match status" value="1"/>
</dbReference>
<dbReference type="CDD" id="cd00170">
    <property type="entry name" value="SEC14"/>
    <property type="match status" value="1"/>
</dbReference>
<name>A0A8H2XNN9_9AGAM</name>
<dbReference type="InterPro" id="IPR001251">
    <property type="entry name" value="CRAL-TRIO_dom"/>
</dbReference>
<feature type="domain" description="CRAL-TRIO" evidence="1">
    <location>
        <begin position="88"/>
        <end position="264"/>
    </location>
</feature>
<dbReference type="PANTHER" id="PTHR45657">
    <property type="entry name" value="CRAL-TRIO DOMAIN-CONTAINING PROTEIN YKL091C-RELATED"/>
    <property type="match status" value="1"/>
</dbReference>
<dbReference type="Pfam" id="PF03765">
    <property type="entry name" value="CRAL_TRIO_N"/>
    <property type="match status" value="1"/>
</dbReference>
<dbReference type="Proteomes" id="UP000663853">
    <property type="component" value="Unassembled WGS sequence"/>
</dbReference>
<proteinExistence type="predicted"/>